<protein>
    <recommendedName>
        <fullName evidence="2">DUF2062 domain-containing protein</fullName>
    </recommendedName>
</protein>
<name>A0A1I6M1X2_9BACT</name>
<feature type="domain" description="DUF2062" evidence="2">
    <location>
        <begin position="19"/>
        <end position="153"/>
    </location>
</feature>
<gene>
    <name evidence="3" type="ORF">SAMN05421771_1686</name>
</gene>
<dbReference type="PANTHER" id="PTHR35102:SF1">
    <property type="entry name" value="E3 UBIQUITIN-PROTEIN LIGASE"/>
    <property type="match status" value="1"/>
</dbReference>
<keyword evidence="1" id="KW-0812">Transmembrane</keyword>
<feature type="transmembrane region" description="Helical" evidence="1">
    <location>
        <begin position="136"/>
        <end position="159"/>
    </location>
</feature>
<evidence type="ECO:0000259" key="2">
    <source>
        <dbReference type="Pfam" id="PF09835"/>
    </source>
</evidence>
<evidence type="ECO:0000313" key="4">
    <source>
        <dbReference type="Proteomes" id="UP000199024"/>
    </source>
</evidence>
<dbReference type="PANTHER" id="PTHR35102">
    <property type="entry name" value="E3 UBIQUITIN-PROTEIN LIGASE"/>
    <property type="match status" value="1"/>
</dbReference>
<dbReference type="RefSeq" id="WP_245781752.1">
    <property type="nucleotide sequence ID" value="NZ_FOZL01000001.1"/>
</dbReference>
<evidence type="ECO:0000313" key="3">
    <source>
        <dbReference type="EMBL" id="SFS09695.1"/>
    </source>
</evidence>
<sequence>MANYLPTQSTPPTGSLFQRRVVHPLVDLLRRGSTPRKLAWSIAVGFAIGVNPLLGSTTLLSLLAAGLFRLNLVASQLATHLSYPLEIALFFVFIRIGNHVFHTGHMPLHREALLSAVRHHPIDTTRLLWTWEWHALIVWAVFSVIAVPLLVLILTPMLARLEASIHFHPAP</sequence>
<organism evidence="3 4">
    <name type="scientific">Granulicella pectinivorans</name>
    <dbReference type="NCBI Taxonomy" id="474950"/>
    <lineage>
        <taxon>Bacteria</taxon>
        <taxon>Pseudomonadati</taxon>
        <taxon>Acidobacteriota</taxon>
        <taxon>Terriglobia</taxon>
        <taxon>Terriglobales</taxon>
        <taxon>Acidobacteriaceae</taxon>
        <taxon>Granulicella</taxon>
    </lineage>
</organism>
<proteinExistence type="predicted"/>
<keyword evidence="4" id="KW-1185">Reference proteome</keyword>
<dbReference type="STRING" id="474950.SAMN05421771_1686"/>
<dbReference type="InterPro" id="IPR018639">
    <property type="entry name" value="DUF2062"/>
</dbReference>
<reference evidence="3 4" key="1">
    <citation type="submission" date="2016-10" db="EMBL/GenBank/DDBJ databases">
        <authorList>
            <person name="de Groot N.N."/>
        </authorList>
    </citation>
    <scope>NUCLEOTIDE SEQUENCE [LARGE SCALE GENOMIC DNA]</scope>
    <source>
        <strain evidence="3 4">DSM 21001</strain>
    </source>
</reference>
<keyword evidence="1" id="KW-0472">Membrane</keyword>
<keyword evidence="1" id="KW-1133">Transmembrane helix</keyword>
<feature type="transmembrane region" description="Helical" evidence="1">
    <location>
        <begin position="38"/>
        <end position="65"/>
    </location>
</feature>
<dbReference type="EMBL" id="FOZL01000001">
    <property type="protein sequence ID" value="SFS09695.1"/>
    <property type="molecule type" value="Genomic_DNA"/>
</dbReference>
<accession>A0A1I6M1X2</accession>
<dbReference type="Pfam" id="PF09835">
    <property type="entry name" value="DUF2062"/>
    <property type="match status" value="1"/>
</dbReference>
<feature type="transmembrane region" description="Helical" evidence="1">
    <location>
        <begin position="77"/>
        <end position="96"/>
    </location>
</feature>
<dbReference type="AlphaFoldDB" id="A0A1I6M1X2"/>
<evidence type="ECO:0000256" key="1">
    <source>
        <dbReference type="SAM" id="Phobius"/>
    </source>
</evidence>
<dbReference type="Proteomes" id="UP000199024">
    <property type="component" value="Unassembled WGS sequence"/>
</dbReference>